<accession>A0A1C7MXN7</accession>
<dbReference type="EMBL" id="LUGH01001139">
    <property type="protein sequence ID" value="OBZ81582.1"/>
    <property type="molecule type" value="Genomic_DNA"/>
</dbReference>
<dbReference type="AlphaFoldDB" id="A0A1C7MXN7"/>
<organism evidence="1 2">
    <name type="scientific">Choanephora cucurbitarum</name>
    <dbReference type="NCBI Taxonomy" id="101091"/>
    <lineage>
        <taxon>Eukaryota</taxon>
        <taxon>Fungi</taxon>
        <taxon>Fungi incertae sedis</taxon>
        <taxon>Mucoromycota</taxon>
        <taxon>Mucoromycotina</taxon>
        <taxon>Mucoromycetes</taxon>
        <taxon>Mucorales</taxon>
        <taxon>Mucorineae</taxon>
        <taxon>Choanephoraceae</taxon>
        <taxon>Choanephoroideae</taxon>
        <taxon>Choanephora</taxon>
    </lineage>
</organism>
<gene>
    <name evidence="1" type="ORF">A0J61_10368</name>
</gene>
<evidence type="ECO:0000313" key="2">
    <source>
        <dbReference type="Proteomes" id="UP000093000"/>
    </source>
</evidence>
<evidence type="ECO:0000313" key="1">
    <source>
        <dbReference type="EMBL" id="OBZ81582.1"/>
    </source>
</evidence>
<reference evidence="1 2" key="1">
    <citation type="submission" date="2016-03" db="EMBL/GenBank/DDBJ databases">
        <title>Choanephora cucurbitarum.</title>
        <authorList>
            <person name="Min B."/>
            <person name="Park H."/>
            <person name="Park J.-H."/>
            <person name="Shin H.-D."/>
            <person name="Choi I.-G."/>
        </authorList>
    </citation>
    <scope>NUCLEOTIDE SEQUENCE [LARGE SCALE GENOMIC DNA]</scope>
    <source>
        <strain evidence="1 2">KUS-F28377</strain>
    </source>
</reference>
<name>A0A1C7MXN7_9FUNG</name>
<sequence>MKTPEEIRERLKILKDVEKAKYARVNGFRLLFKDRLSHIIPSYVRSLFNPNKYRLYEGSHRNQKVGTAEKADKTVTFSSRFLESVVVMANHWFFVTSFCVFVHEKNVDDCADYSKVGLQEDAVAFVRRKTRAGKDIFELTIRFSSLELLCTSGFFGHVNESKMQAFFGSSISALPQTIKESYQTISSKDIFTKNEVSFIQTPRMLNQYVKNQAGKR</sequence>
<dbReference type="OrthoDB" id="2267756at2759"/>
<dbReference type="Proteomes" id="UP000093000">
    <property type="component" value="Unassembled WGS sequence"/>
</dbReference>
<keyword evidence="2" id="KW-1185">Reference proteome</keyword>
<comment type="caution">
    <text evidence="1">The sequence shown here is derived from an EMBL/GenBank/DDBJ whole genome shotgun (WGS) entry which is preliminary data.</text>
</comment>
<protein>
    <submittedName>
        <fullName evidence="1">Uncharacterized protein</fullName>
    </submittedName>
</protein>
<dbReference type="InParanoid" id="A0A1C7MXN7"/>
<proteinExistence type="predicted"/>